<dbReference type="PANTHER" id="PTHR31589">
    <property type="entry name" value="PROTEIN, PUTATIVE (DUF239)-RELATED-RELATED"/>
    <property type="match status" value="1"/>
</dbReference>
<reference evidence="3" key="1">
    <citation type="journal article" date="2013" name="Nat. Biotechnol.">
        <title>Draft genome sequence of chickpea (Cicer arietinum) provides a resource for trait improvement.</title>
        <authorList>
            <person name="Varshney R.K."/>
            <person name="Song C."/>
            <person name="Saxena R.K."/>
            <person name="Azam S."/>
            <person name="Yu S."/>
            <person name="Sharpe A.G."/>
            <person name="Cannon S."/>
            <person name="Baek J."/>
            <person name="Rosen B.D."/>
            <person name="Tar'an B."/>
            <person name="Millan T."/>
            <person name="Zhang X."/>
            <person name="Ramsay L.D."/>
            <person name="Iwata A."/>
            <person name="Wang Y."/>
            <person name="Nelson W."/>
            <person name="Farmer A.D."/>
            <person name="Gaur P.M."/>
            <person name="Soderlund C."/>
            <person name="Penmetsa R.V."/>
            <person name="Xu C."/>
            <person name="Bharti A.K."/>
            <person name="He W."/>
            <person name="Winter P."/>
            <person name="Zhao S."/>
            <person name="Hane J.K."/>
            <person name="Carrasquilla-Garcia N."/>
            <person name="Condie J.A."/>
            <person name="Upadhyaya H.D."/>
            <person name="Luo M.C."/>
            <person name="Thudi M."/>
            <person name="Gowda C.L."/>
            <person name="Singh N.P."/>
            <person name="Lichtenzveig J."/>
            <person name="Gali K.K."/>
            <person name="Rubio J."/>
            <person name="Nadarajan N."/>
            <person name="Dolezel J."/>
            <person name="Bansal K.C."/>
            <person name="Xu X."/>
            <person name="Edwards D."/>
            <person name="Zhang G."/>
            <person name="Kahl G."/>
            <person name="Gil J."/>
            <person name="Singh K.B."/>
            <person name="Datta S.K."/>
            <person name="Jackson S.A."/>
            <person name="Wang J."/>
            <person name="Cook D.R."/>
        </authorList>
    </citation>
    <scope>NUCLEOTIDE SEQUENCE [LARGE SCALE GENOMIC DNA]</scope>
    <source>
        <strain evidence="3">cv. CDC Frontier</strain>
    </source>
</reference>
<dbReference type="OrthoDB" id="1858978at2759"/>
<dbReference type="RefSeq" id="XP_012574267.2">
    <property type="nucleotide sequence ID" value="XM_012718813.2"/>
</dbReference>
<dbReference type="PaxDb" id="3827-XP_004511098.1"/>
<keyword evidence="1" id="KW-0732">Signal</keyword>
<evidence type="ECO:0000313" key="4">
    <source>
        <dbReference type="RefSeq" id="XP_012574267.2"/>
    </source>
</evidence>
<feature type="domain" description="Neprosin PEP catalytic" evidence="2">
    <location>
        <begin position="139"/>
        <end position="389"/>
    </location>
</feature>
<dbReference type="Proteomes" id="UP000087171">
    <property type="component" value="Chromosome Ca7"/>
</dbReference>
<dbReference type="InterPro" id="IPR025521">
    <property type="entry name" value="Neprosin_propep"/>
</dbReference>
<evidence type="ECO:0000313" key="3">
    <source>
        <dbReference type="Proteomes" id="UP000087171"/>
    </source>
</evidence>
<dbReference type="Pfam" id="PF03080">
    <property type="entry name" value="Neprosin"/>
    <property type="match status" value="1"/>
</dbReference>
<evidence type="ECO:0000256" key="1">
    <source>
        <dbReference type="SAM" id="SignalP"/>
    </source>
</evidence>
<proteinExistence type="predicted"/>
<protein>
    <submittedName>
        <fullName evidence="4">Uncharacterized protein LOC101488924</fullName>
    </submittedName>
</protein>
<feature type="chain" id="PRO_5018566345" evidence="1">
    <location>
        <begin position="21"/>
        <end position="390"/>
    </location>
</feature>
<dbReference type="KEGG" id="cam:101488924"/>
<name>A0A1S3EEK1_CICAR</name>
<reference evidence="4" key="2">
    <citation type="submission" date="2025-08" db="UniProtKB">
        <authorList>
            <consortium name="RefSeq"/>
        </authorList>
    </citation>
    <scope>IDENTIFICATION</scope>
    <source>
        <tissue evidence="4">Etiolated seedlings</tissue>
    </source>
</reference>
<dbReference type="PANTHER" id="PTHR31589:SF223">
    <property type="entry name" value="PROTEIN, PUTATIVE (DUF239)-RELATED"/>
    <property type="match status" value="1"/>
</dbReference>
<dbReference type="AlphaFoldDB" id="A0A1S3EEK1"/>
<dbReference type="PROSITE" id="PS52045">
    <property type="entry name" value="NEPROSIN_PEP_CD"/>
    <property type="match status" value="1"/>
</dbReference>
<gene>
    <name evidence="4" type="primary">LOC101488924</name>
</gene>
<sequence length="390" mass="43946">MFIILLLCLCIATQNYEVNGWMPNLSKNEDLELEKQLKVINKSPIKIIQTENGRIVDCIDINKQLAFDNPLLKNHKIQLKSNFEDTQTKVQADDTFKYSNIGLENELCPEGTIPVQRTTKEDLIRANRVSNPFASILTKDDRGSHFAGLRINFPSVYFGIQGTLSVHNPPIDVGQMSSAYIWLTNETNVGNANTIHAGWQASPDITGDTLTHFFISWNNNVQHTGCTNMLCPGFVQTSSRIYLGSPILNVSVYGGPIFSMSLSLTQDKATNNWWLRAQNEDVGYFPAEIFSNNFLYASKGGWTGHTKFFTNAPAPQMGSGHFPDRNPLHSGYISRIYFKDRYRQDFGPLRSNVISYADNIRCYDVKYYDYVDDILQRVLMYGGPGGNCGN</sequence>
<evidence type="ECO:0000259" key="2">
    <source>
        <dbReference type="PROSITE" id="PS52045"/>
    </source>
</evidence>
<dbReference type="Gene3D" id="3.90.1320.10">
    <property type="entry name" value="Outer-capsid protein sigma 3, large lobe"/>
    <property type="match status" value="1"/>
</dbReference>
<dbReference type="Pfam" id="PF14365">
    <property type="entry name" value="Neprosin_AP"/>
    <property type="match status" value="1"/>
</dbReference>
<dbReference type="InterPro" id="IPR053168">
    <property type="entry name" value="Glutamic_endopeptidase"/>
</dbReference>
<dbReference type="InterPro" id="IPR004314">
    <property type="entry name" value="Neprosin"/>
</dbReference>
<accession>A0A1S3EEK1</accession>
<organism evidence="3 4">
    <name type="scientific">Cicer arietinum</name>
    <name type="common">Chickpea</name>
    <name type="synonym">Garbanzo</name>
    <dbReference type="NCBI Taxonomy" id="3827"/>
    <lineage>
        <taxon>Eukaryota</taxon>
        <taxon>Viridiplantae</taxon>
        <taxon>Streptophyta</taxon>
        <taxon>Embryophyta</taxon>
        <taxon>Tracheophyta</taxon>
        <taxon>Spermatophyta</taxon>
        <taxon>Magnoliopsida</taxon>
        <taxon>eudicotyledons</taxon>
        <taxon>Gunneridae</taxon>
        <taxon>Pentapetalae</taxon>
        <taxon>rosids</taxon>
        <taxon>fabids</taxon>
        <taxon>Fabales</taxon>
        <taxon>Fabaceae</taxon>
        <taxon>Papilionoideae</taxon>
        <taxon>50 kb inversion clade</taxon>
        <taxon>NPAAA clade</taxon>
        <taxon>Hologalegina</taxon>
        <taxon>IRL clade</taxon>
        <taxon>Cicereae</taxon>
        <taxon>Cicer</taxon>
    </lineage>
</organism>
<keyword evidence="3" id="KW-1185">Reference proteome</keyword>
<dbReference type="eggNOG" id="ENOG502SMCP">
    <property type="taxonomic scope" value="Eukaryota"/>
</dbReference>
<feature type="signal peptide" evidence="1">
    <location>
        <begin position="1"/>
        <end position="20"/>
    </location>
</feature>